<dbReference type="RefSeq" id="WP_283484621.1">
    <property type="nucleotide sequence ID" value="NZ_CP125947.1"/>
</dbReference>
<organism evidence="1 2">
    <name type="scientific">Comamonas resistens</name>
    <dbReference type="NCBI Taxonomy" id="3046670"/>
    <lineage>
        <taxon>Bacteria</taxon>
        <taxon>Pseudomonadati</taxon>
        <taxon>Pseudomonadota</taxon>
        <taxon>Betaproteobacteria</taxon>
        <taxon>Burkholderiales</taxon>
        <taxon>Comamonadaceae</taxon>
        <taxon>Comamonas</taxon>
    </lineage>
</organism>
<protein>
    <submittedName>
        <fullName evidence="1">Uncharacterized protein</fullName>
    </submittedName>
</protein>
<evidence type="ECO:0000313" key="2">
    <source>
        <dbReference type="Proteomes" id="UP001240697"/>
    </source>
</evidence>
<accession>A0ABY8SLU9</accession>
<reference evidence="1 2" key="1">
    <citation type="submission" date="2023-05" db="EMBL/GenBank/DDBJ databases">
        <authorList>
            <person name="Yin Y."/>
            <person name="Lu Z."/>
        </authorList>
    </citation>
    <scope>NUCLEOTIDE SEQUENCE [LARGE SCALE GENOMIC DNA]</scope>
    <source>
        <strain evidence="1 2">ZM22</strain>
    </source>
</reference>
<dbReference type="EMBL" id="CP125947">
    <property type="protein sequence ID" value="WHS63466.1"/>
    <property type="molecule type" value="Genomic_DNA"/>
</dbReference>
<evidence type="ECO:0000313" key="1">
    <source>
        <dbReference type="EMBL" id="WHS63466.1"/>
    </source>
</evidence>
<keyword evidence="2" id="KW-1185">Reference proteome</keyword>
<sequence length="267" mass="30675">MPLFINAKRANFDTHCGLDVQYLLSAGIAESYAAAALLDADLREAFHDYLGATPAQCEITEQALEQWRGLQTRVYPVPRVLRSLDEEIEFLLELGEQTLAEAKINEWRATAFKPTPEGWSQWRSWQRCIQNLGGMIEAQQALLAFDTQDWDKASRLRDLTDLHLQNHDLPQALQCIQALQSFHHHFKEWRKLGLGRFIAEQYLAYVLAAKAAHPEASAQVYIWAKALTMGMENMHWNLLEKLIAVHEGYGDQMLATRYRLVLKRERA</sequence>
<dbReference type="Proteomes" id="UP001240697">
    <property type="component" value="Chromosome"/>
</dbReference>
<gene>
    <name evidence="1" type="ORF">QMY55_12965</name>
</gene>
<proteinExistence type="predicted"/>
<name>A0ABY8SLU9_9BURK</name>